<keyword evidence="1" id="KW-0862">Zinc</keyword>
<feature type="domain" description="CCHC-type" evidence="2">
    <location>
        <begin position="17"/>
        <end position="32"/>
    </location>
</feature>
<dbReference type="Gene3D" id="4.10.60.10">
    <property type="entry name" value="Zinc finger, CCHC-type"/>
    <property type="match status" value="1"/>
</dbReference>
<dbReference type="SUPFAM" id="SSF50630">
    <property type="entry name" value="Acid proteases"/>
    <property type="match status" value="1"/>
</dbReference>
<keyword evidence="1" id="KW-0479">Metal-binding</keyword>
<dbReference type="AlphaFoldDB" id="A0A3M7PWK8"/>
<dbReference type="EMBL" id="REGN01008440">
    <property type="protein sequence ID" value="RNA03582.1"/>
    <property type="molecule type" value="Genomic_DNA"/>
</dbReference>
<dbReference type="InterPro" id="IPR036875">
    <property type="entry name" value="Znf_CCHC_sf"/>
</dbReference>
<evidence type="ECO:0000313" key="4">
    <source>
        <dbReference type="Proteomes" id="UP000276133"/>
    </source>
</evidence>
<reference evidence="3 4" key="1">
    <citation type="journal article" date="2018" name="Sci. Rep.">
        <title>Genomic signatures of local adaptation to the degree of environmental predictability in rotifers.</title>
        <authorList>
            <person name="Franch-Gras L."/>
            <person name="Hahn C."/>
            <person name="Garcia-Roger E.M."/>
            <person name="Carmona M.J."/>
            <person name="Serra M."/>
            <person name="Gomez A."/>
        </authorList>
    </citation>
    <scope>NUCLEOTIDE SEQUENCE [LARGE SCALE GENOMIC DNA]</scope>
    <source>
        <strain evidence="3">HYR1</strain>
    </source>
</reference>
<keyword evidence="1" id="KW-0863">Zinc-finger</keyword>
<dbReference type="InterPro" id="IPR021109">
    <property type="entry name" value="Peptidase_aspartic_dom_sf"/>
</dbReference>
<accession>A0A3M7PWK8</accession>
<dbReference type="Proteomes" id="UP000276133">
    <property type="component" value="Unassembled WGS sequence"/>
</dbReference>
<dbReference type="OrthoDB" id="8193998at2759"/>
<comment type="caution">
    <text evidence="3">The sequence shown here is derived from an EMBL/GenBank/DDBJ whole genome shotgun (WGS) entry which is preliminary data.</text>
</comment>
<gene>
    <name evidence="3" type="ORF">BpHYR1_043553</name>
</gene>
<dbReference type="SMART" id="SM00343">
    <property type="entry name" value="ZnF_C2HC"/>
    <property type="match status" value="1"/>
</dbReference>
<dbReference type="Pfam" id="PF00098">
    <property type="entry name" value="zf-CCHC"/>
    <property type="match status" value="1"/>
</dbReference>
<proteinExistence type="predicted"/>
<dbReference type="GO" id="GO:0008270">
    <property type="term" value="F:zinc ion binding"/>
    <property type="evidence" value="ECO:0007669"/>
    <property type="project" value="UniProtKB-KW"/>
</dbReference>
<name>A0A3M7PWK8_BRAPC</name>
<dbReference type="SUPFAM" id="SSF57756">
    <property type="entry name" value="Retrovirus zinc finger-like domains"/>
    <property type="match status" value="1"/>
</dbReference>
<dbReference type="PROSITE" id="PS50158">
    <property type="entry name" value="ZF_CCHC"/>
    <property type="match status" value="1"/>
</dbReference>
<sequence>MAKIASSKNRIETPRVCFYCKKPGHIIAECRERARTNAGYPRSEPSRPLSNQIINNIITNDSIISHCFINKTPVSFLFDTGSVKTVIAERVNKFEGAVEVIVVKKLVYDYLLGLDVAFRMPEVKNYLVSIRDIFSNTKTPRNTSVLKTQPPLNYSNSLPNISKIESIPRNDTEDENNTRQLDTDELSKIDGFTTILHEEFSDIVAQGLCT</sequence>
<evidence type="ECO:0000313" key="3">
    <source>
        <dbReference type="EMBL" id="RNA03582.1"/>
    </source>
</evidence>
<dbReference type="GO" id="GO:0003676">
    <property type="term" value="F:nucleic acid binding"/>
    <property type="evidence" value="ECO:0007669"/>
    <property type="project" value="InterPro"/>
</dbReference>
<organism evidence="3 4">
    <name type="scientific">Brachionus plicatilis</name>
    <name type="common">Marine rotifer</name>
    <name type="synonym">Brachionus muelleri</name>
    <dbReference type="NCBI Taxonomy" id="10195"/>
    <lineage>
        <taxon>Eukaryota</taxon>
        <taxon>Metazoa</taxon>
        <taxon>Spiralia</taxon>
        <taxon>Gnathifera</taxon>
        <taxon>Rotifera</taxon>
        <taxon>Eurotatoria</taxon>
        <taxon>Monogononta</taxon>
        <taxon>Pseudotrocha</taxon>
        <taxon>Ploima</taxon>
        <taxon>Brachionidae</taxon>
        <taxon>Brachionus</taxon>
    </lineage>
</organism>
<protein>
    <recommendedName>
        <fullName evidence="2">CCHC-type domain-containing protein</fullName>
    </recommendedName>
</protein>
<keyword evidence="4" id="KW-1185">Reference proteome</keyword>
<evidence type="ECO:0000259" key="2">
    <source>
        <dbReference type="PROSITE" id="PS50158"/>
    </source>
</evidence>
<evidence type="ECO:0000256" key="1">
    <source>
        <dbReference type="PROSITE-ProRule" id="PRU00047"/>
    </source>
</evidence>
<dbReference type="InterPro" id="IPR001878">
    <property type="entry name" value="Znf_CCHC"/>
</dbReference>